<evidence type="ECO:0000256" key="8">
    <source>
        <dbReference type="ARBA" id="ARBA00023002"/>
    </source>
</evidence>
<keyword evidence="9" id="KW-0503">Monooxygenase</keyword>
<name>A0A565BDV7_9BRAS</name>
<evidence type="ECO:0000256" key="1">
    <source>
        <dbReference type="ARBA" id="ARBA00001971"/>
    </source>
</evidence>
<sequence length="93" mass="10821">MRDPNSWEDHDEFKPERFLAASRSEREDEIREQALKYLPFGTAIGTMVQCFDWRIEGDKVNMEEALAGMNLAMAHLLKRTPVVRIDPSTFNLH</sequence>
<evidence type="ECO:0000313" key="12">
    <source>
        <dbReference type="Proteomes" id="UP000489600"/>
    </source>
</evidence>
<accession>A0A565BDV7</accession>
<evidence type="ECO:0000256" key="6">
    <source>
        <dbReference type="ARBA" id="ARBA00022723"/>
    </source>
</evidence>
<dbReference type="PANTHER" id="PTHR24298">
    <property type="entry name" value="FLAVONOID 3'-MONOOXYGENASE-RELATED"/>
    <property type="match status" value="1"/>
</dbReference>
<evidence type="ECO:0000313" key="11">
    <source>
        <dbReference type="EMBL" id="VVA99036.1"/>
    </source>
</evidence>
<keyword evidence="8" id="KW-0560">Oxidoreductase</keyword>
<comment type="cofactor">
    <cofactor evidence="1">
        <name>heme</name>
        <dbReference type="ChEBI" id="CHEBI:30413"/>
    </cofactor>
</comment>
<dbReference type="OrthoDB" id="1037895at2759"/>
<comment type="subcellular location">
    <subcellularLocation>
        <location evidence="2">Membrane</location>
        <topology evidence="2">Single-pass membrane protein</topology>
    </subcellularLocation>
</comment>
<evidence type="ECO:0000256" key="5">
    <source>
        <dbReference type="ARBA" id="ARBA00022692"/>
    </source>
</evidence>
<dbReference type="PANTHER" id="PTHR24298:SF59">
    <property type="entry name" value="CYTOCHROME P450, FAMILY 705, SUBFAMILY A, POLYPEPTIDE 25-RELATED"/>
    <property type="match status" value="1"/>
</dbReference>
<proteinExistence type="inferred from homology"/>
<keyword evidence="5" id="KW-0812">Transmembrane</keyword>
<dbReference type="EMBL" id="CABITT030000003">
    <property type="protein sequence ID" value="VVA99036.1"/>
    <property type="molecule type" value="Genomic_DNA"/>
</dbReference>
<dbReference type="InterPro" id="IPR051103">
    <property type="entry name" value="Plant_metabolite_P450s"/>
</dbReference>
<gene>
    <name evidence="11" type="ORF">ANE_LOCUS9481</name>
</gene>
<evidence type="ECO:0000256" key="4">
    <source>
        <dbReference type="ARBA" id="ARBA00022617"/>
    </source>
</evidence>
<dbReference type="GO" id="GO:0016709">
    <property type="term" value="F:oxidoreductase activity, acting on paired donors, with incorporation or reduction of molecular oxygen, NAD(P)H as one donor, and incorporation of one atom of oxygen"/>
    <property type="evidence" value="ECO:0007669"/>
    <property type="project" value="TreeGrafter"/>
</dbReference>
<keyword evidence="4" id="KW-0349">Heme</keyword>
<dbReference type="GO" id="GO:0016020">
    <property type="term" value="C:membrane"/>
    <property type="evidence" value="ECO:0007669"/>
    <property type="project" value="UniProtKB-SubCell"/>
</dbReference>
<comment type="similarity">
    <text evidence="3">Belongs to the cytochrome P450 family.</text>
</comment>
<keyword evidence="4" id="KW-0408">Iron</keyword>
<evidence type="ECO:0000256" key="10">
    <source>
        <dbReference type="ARBA" id="ARBA00023136"/>
    </source>
</evidence>
<keyword evidence="12" id="KW-1185">Reference proteome</keyword>
<dbReference type="Gene3D" id="1.10.630.10">
    <property type="entry name" value="Cytochrome P450"/>
    <property type="match status" value="1"/>
</dbReference>
<dbReference type="InterPro" id="IPR036396">
    <property type="entry name" value="Cyt_P450_sf"/>
</dbReference>
<evidence type="ECO:0000256" key="2">
    <source>
        <dbReference type="ARBA" id="ARBA00004167"/>
    </source>
</evidence>
<dbReference type="SUPFAM" id="SSF48264">
    <property type="entry name" value="Cytochrome P450"/>
    <property type="match status" value="1"/>
</dbReference>
<evidence type="ECO:0000256" key="9">
    <source>
        <dbReference type="ARBA" id="ARBA00023033"/>
    </source>
</evidence>
<evidence type="ECO:0000256" key="7">
    <source>
        <dbReference type="ARBA" id="ARBA00022989"/>
    </source>
</evidence>
<reference evidence="11" key="1">
    <citation type="submission" date="2019-07" db="EMBL/GenBank/DDBJ databases">
        <authorList>
            <person name="Dittberner H."/>
        </authorList>
    </citation>
    <scope>NUCLEOTIDE SEQUENCE [LARGE SCALE GENOMIC DNA]</scope>
</reference>
<protein>
    <submittedName>
        <fullName evidence="11">Uncharacterized protein</fullName>
    </submittedName>
</protein>
<dbReference type="Proteomes" id="UP000489600">
    <property type="component" value="Unassembled WGS sequence"/>
</dbReference>
<evidence type="ECO:0000256" key="3">
    <source>
        <dbReference type="ARBA" id="ARBA00010617"/>
    </source>
</evidence>
<keyword evidence="7" id="KW-1133">Transmembrane helix</keyword>
<comment type="caution">
    <text evidence="11">The sequence shown here is derived from an EMBL/GenBank/DDBJ whole genome shotgun (WGS) entry which is preliminary data.</text>
</comment>
<organism evidence="11 12">
    <name type="scientific">Arabis nemorensis</name>
    <dbReference type="NCBI Taxonomy" id="586526"/>
    <lineage>
        <taxon>Eukaryota</taxon>
        <taxon>Viridiplantae</taxon>
        <taxon>Streptophyta</taxon>
        <taxon>Embryophyta</taxon>
        <taxon>Tracheophyta</taxon>
        <taxon>Spermatophyta</taxon>
        <taxon>Magnoliopsida</taxon>
        <taxon>eudicotyledons</taxon>
        <taxon>Gunneridae</taxon>
        <taxon>Pentapetalae</taxon>
        <taxon>rosids</taxon>
        <taxon>malvids</taxon>
        <taxon>Brassicales</taxon>
        <taxon>Brassicaceae</taxon>
        <taxon>Arabideae</taxon>
        <taxon>Arabis</taxon>
    </lineage>
</organism>
<dbReference type="GO" id="GO:0020037">
    <property type="term" value="F:heme binding"/>
    <property type="evidence" value="ECO:0007669"/>
    <property type="project" value="InterPro"/>
</dbReference>
<dbReference type="AlphaFoldDB" id="A0A565BDV7"/>
<keyword evidence="10" id="KW-0472">Membrane</keyword>
<dbReference type="GO" id="GO:0005506">
    <property type="term" value="F:iron ion binding"/>
    <property type="evidence" value="ECO:0007669"/>
    <property type="project" value="InterPro"/>
</dbReference>
<keyword evidence="6" id="KW-0479">Metal-binding</keyword>